<dbReference type="PANTHER" id="PTHR30093:SF2">
    <property type="entry name" value="TYPE II SECRETION SYSTEM PROTEIN H"/>
    <property type="match status" value="1"/>
</dbReference>
<dbReference type="OrthoDB" id="255848at2"/>
<dbReference type="Proteomes" id="UP000317171">
    <property type="component" value="Chromosome"/>
</dbReference>
<protein>
    <submittedName>
        <fullName evidence="3">Type II secretion system protein G</fullName>
    </submittedName>
</protein>
<keyword evidence="1" id="KW-0812">Transmembrane</keyword>
<name>A0A517RP56_9PLAN</name>
<dbReference type="InterPro" id="IPR011453">
    <property type="entry name" value="DUF1559"/>
</dbReference>
<dbReference type="SUPFAM" id="SSF54523">
    <property type="entry name" value="Pili subunits"/>
    <property type="match status" value="1"/>
</dbReference>
<dbReference type="RefSeq" id="WP_145222549.1">
    <property type="nucleotide sequence ID" value="NZ_CP036269.1"/>
</dbReference>
<dbReference type="Pfam" id="PF07596">
    <property type="entry name" value="SBP_bac_10"/>
    <property type="match status" value="1"/>
</dbReference>
<evidence type="ECO:0000259" key="2">
    <source>
        <dbReference type="Pfam" id="PF07596"/>
    </source>
</evidence>
<sequence length="325" mass="34780">MAFQQNKTSRGGFTLIELLVVISIIAILVALILPAVQQAREAARKTQCRNHLKQLALALHSYHDSHQVFPPGGVAIDPANHVVICASGIGFGAIDVWAEASAGAGKQGTSWMLHILPYIDQANRYNQWDFTKSVSDNAAVAERNIPIFYCPSRRNGIRNNDIAIMFQNWSAGGNDYGGCVGGCNGWHDCGAHESWIVPDGNRPAGPCKGIFQVNSNIRMAHITDGTSNTFMLGELQRLNEGTDNTTSRDGWAVGAVSVMFSSCSNGTECDGPNGAHFEDMGSEHVGGAFVALADGSVHFISNSINQTILRYLGSIAGDGPSNFTQ</sequence>
<proteinExistence type="predicted"/>
<feature type="domain" description="DUF1559" evidence="2">
    <location>
        <begin position="37"/>
        <end position="306"/>
    </location>
</feature>
<dbReference type="InterPro" id="IPR012902">
    <property type="entry name" value="N_methyl_site"/>
</dbReference>
<dbReference type="Gene3D" id="3.30.700.10">
    <property type="entry name" value="Glycoprotein, Type 4 Pilin"/>
    <property type="match status" value="1"/>
</dbReference>
<dbReference type="InterPro" id="IPR045584">
    <property type="entry name" value="Pilin-like"/>
</dbReference>
<evidence type="ECO:0000313" key="4">
    <source>
        <dbReference type="Proteomes" id="UP000317171"/>
    </source>
</evidence>
<dbReference type="AlphaFoldDB" id="A0A517RP56"/>
<feature type="transmembrane region" description="Helical" evidence="1">
    <location>
        <begin position="12"/>
        <end position="36"/>
    </location>
</feature>
<organism evidence="3 4">
    <name type="scientific">Gimesia alba</name>
    <dbReference type="NCBI Taxonomy" id="2527973"/>
    <lineage>
        <taxon>Bacteria</taxon>
        <taxon>Pseudomonadati</taxon>
        <taxon>Planctomycetota</taxon>
        <taxon>Planctomycetia</taxon>
        <taxon>Planctomycetales</taxon>
        <taxon>Planctomycetaceae</taxon>
        <taxon>Gimesia</taxon>
    </lineage>
</organism>
<dbReference type="PROSITE" id="PS00409">
    <property type="entry name" value="PROKAR_NTER_METHYL"/>
    <property type="match status" value="1"/>
</dbReference>
<dbReference type="NCBIfam" id="TIGR02532">
    <property type="entry name" value="IV_pilin_GFxxxE"/>
    <property type="match status" value="1"/>
</dbReference>
<dbReference type="KEGG" id="gaz:Pan241w_57950"/>
<dbReference type="EMBL" id="CP036269">
    <property type="protein sequence ID" value="QDT45668.1"/>
    <property type="molecule type" value="Genomic_DNA"/>
</dbReference>
<evidence type="ECO:0000256" key="1">
    <source>
        <dbReference type="SAM" id="Phobius"/>
    </source>
</evidence>
<evidence type="ECO:0000313" key="3">
    <source>
        <dbReference type="EMBL" id="QDT45668.1"/>
    </source>
</evidence>
<dbReference type="NCBIfam" id="TIGR04294">
    <property type="entry name" value="pre_pil_HX9DG"/>
    <property type="match status" value="1"/>
</dbReference>
<dbReference type="InterPro" id="IPR027558">
    <property type="entry name" value="Pre_pil_HX9DG_C"/>
</dbReference>
<dbReference type="Pfam" id="PF07963">
    <property type="entry name" value="N_methyl"/>
    <property type="match status" value="1"/>
</dbReference>
<gene>
    <name evidence="3" type="primary">xcpT_47</name>
    <name evidence="3" type="ORF">Pan241w_57950</name>
</gene>
<dbReference type="PANTHER" id="PTHR30093">
    <property type="entry name" value="GENERAL SECRETION PATHWAY PROTEIN G"/>
    <property type="match status" value="1"/>
</dbReference>
<keyword evidence="4" id="KW-1185">Reference proteome</keyword>
<keyword evidence="1" id="KW-1133">Transmembrane helix</keyword>
<reference evidence="3 4" key="1">
    <citation type="submission" date="2019-02" db="EMBL/GenBank/DDBJ databases">
        <title>Deep-cultivation of Planctomycetes and their phenomic and genomic characterization uncovers novel biology.</title>
        <authorList>
            <person name="Wiegand S."/>
            <person name="Jogler M."/>
            <person name="Boedeker C."/>
            <person name="Pinto D."/>
            <person name="Vollmers J."/>
            <person name="Rivas-Marin E."/>
            <person name="Kohn T."/>
            <person name="Peeters S.H."/>
            <person name="Heuer A."/>
            <person name="Rast P."/>
            <person name="Oberbeckmann S."/>
            <person name="Bunk B."/>
            <person name="Jeske O."/>
            <person name="Meyerdierks A."/>
            <person name="Storesund J.E."/>
            <person name="Kallscheuer N."/>
            <person name="Luecker S."/>
            <person name="Lage O.M."/>
            <person name="Pohl T."/>
            <person name="Merkel B.J."/>
            <person name="Hornburger P."/>
            <person name="Mueller R.-W."/>
            <person name="Bruemmer F."/>
            <person name="Labrenz M."/>
            <person name="Spormann A.M."/>
            <person name="Op den Camp H."/>
            <person name="Overmann J."/>
            <person name="Amann R."/>
            <person name="Jetten M.S.M."/>
            <person name="Mascher T."/>
            <person name="Medema M.H."/>
            <person name="Devos D.P."/>
            <person name="Kaster A.-K."/>
            <person name="Ovreas L."/>
            <person name="Rohde M."/>
            <person name="Galperin M.Y."/>
            <person name="Jogler C."/>
        </authorList>
    </citation>
    <scope>NUCLEOTIDE SEQUENCE [LARGE SCALE GENOMIC DNA]</scope>
    <source>
        <strain evidence="3 4">Pan241w</strain>
    </source>
</reference>
<keyword evidence="1" id="KW-0472">Membrane</keyword>
<accession>A0A517RP56</accession>